<dbReference type="InterPro" id="IPR057856">
    <property type="entry name" value="VWC2L_C"/>
</dbReference>
<keyword evidence="4" id="KW-0677">Repeat</keyword>
<evidence type="ECO:0000256" key="2">
    <source>
        <dbReference type="ARBA" id="ARBA00022525"/>
    </source>
</evidence>
<keyword evidence="8" id="KW-1185">Reference proteome</keyword>
<feature type="domain" description="VWFC" evidence="7">
    <location>
        <begin position="126"/>
        <end position="184"/>
    </location>
</feature>
<name>A0A6J2REP5_COTGO</name>
<protein>
    <submittedName>
        <fullName evidence="9">von Willebrand factor C domain-containing protein 2-like isoform X1</fullName>
    </submittedName>
</protein>
<keyword evidence="3" id="KW-0732">Signal</keyword>
<dbReference type="PROSITE" id="PS01208">
    <property type="entry name" value="VWFC_1"/>
    <property type="match status" value="2"/>
</dbReference>
<evidence type="ECO:0000313" key="9">
    <source>
        <dbReference type="RefSeq" id="XP_029308651.1"/>
    </source>
</evidence>
<evidence type="ECO:0000256" key="4">
    <source>
        <dbReference type="ARBA" id="ARBA00022737"/>
    </source>
</evidence>
<gene>
    <name evidence="9" type="primary">LOC115022010</name>
</gene>
<evidence type="ECO:0000256" key="1">
    <source>
        <dbReference type="ARBA" id="ARBA00004613"/>
    </source>
</evidence>
<keyword evidence="5" id="KW-0770">Synapse</keyword>
<organism evidence="8 9">
    <name type="scientific">Cottoperca gobio</name>
    <name type="common">Frogmouth</name>
    <name type="synonym">Aphritis gobio</name>
    <dbReference type="NCBI Taxonomy" id="56716"/>
    <lineage>
        <taxon>Eukaryota</taxon>
        <taxon>Metazoa</taxon>
        <taxon>Chordata</taxon>
        <taxon>Craniata</taxon>
        <taxon>Vertebrata</taxon>
        <taxon>Euteleostomi</taxon>
        <taxon>Actinopterygii</taxon>
        <taxon>Neopterygii</taxon>
        <taxon>Teleostei</taxon>
        <taxon>Neoteleostei</taxon>
        <taxon>Acanthomorphata</taxon>
        <taxon>Eupercaria</taxon>
        <taxon>Perciformes</taxon>
        <taxon>Notothenioidei</taxon>
        <taxon>Bovichtidae</taxon>
        <taxon>Cottoperca</taxon>
    </lineage>
</organism>
<dbReference type="PROSITE" id="PS50184">
    <property type="entry name" value="VWFC_2"/>
    <property type="match status" value="2"/>
</dbReference>
<comment type="subcellular location">
    <subcellularLocation>
        <location evidence="1">Secreted</location>
    </subcellularLocation>
    <subcellularLocation>
        <location evidence="6">Synapse</location>
    </subcellularLocation>
</comment>
<evidence type="ECO:0000256" key="3">
    <source>
        <dbReference type="ARBA" id="ARBA00022729"/>
    </source>
</evidence>
<dbReference type="InParanoid" id="A0A6J2REP5"/>
<proteinExistence type="predicted"/>
<dbReference type="PANTHER" id="PTHR46252:SF1">
    <property type="entry name" value="VON WILLEBRAND FACTOR C DOMAIN-CONTAINING PROTEIN 2-LIKE"/>
    <property type="match status" value="1"/>
</dbReference>
<dbReference type="Gene3D" id="6.20.200.20">
    <property type="match status" value="2"/>
</dbReference>
<accession>A0A6J2REP5</accession>
<dbReference type="Proteomes" id="UP000504630">
    <property type="component" value="Chromosome 17"/>
</dbReference>
<dbReference type="Pfam" id="PF23334">
    <property type="entry name" value="VWC2L_2nd"/>
    <property type="match status" value="1"/>
</dbReference>
<sequence>MPPNLHPLPGSLQKCAQTHFPAAVEVGLSERLSLERRIRRVVLALLLCAQAGLGFSVAGQQEGTCEANGSLYFVGEWYFLDSDHCTQCECTTEGSACSRTECTSLPAACIHVSHYPTDCCPRCEKIGCEYRGVVYELGQNFQPSECEQCTCENDGIARCLVADCAPPPCVNPDYQPGKCCPECKEGPNCYVDASRSRVIPAGEPIWVDSCTKCRCHDGQDAGYWEGNRLATCSRLKNCTPEQPSTKKN</sequence>
<dbReference type="SMART" id="SM00214">
    <property type="entry name" value="VWC"/>
    <property type="match status" value="2"/>
</dbReference>
<dbReference type="PANTHER" id="PTHR46252">
    <property type="entry name" value="BRORIN FAMILY MEMBER"/>
    <property type="match status" value="1"/>
</dbReference>
<dbReference type="AlphaFoldDB" id="A0A6J2REP5"/>
<dbReference type="KEGG" id="cgob:115022010"/>
<reference evidence="9" key="1">
    <citation type="submission" date="2025-08" db="UniProtKB">
        <authorList>
            <consortium name="RefSeq"/>
        </authorList>
    </citation>
    <scope>IDENTIFICATION</scope>
</reference>
<evidence type="ECO:0000256" key="6">
    <source>
        <dbReference type="ARBA" id="ARBA00034103"/>
    </source>
</evidence>
<dbReference type="Pfam" id="PF23331">
    <property type="entry name" value="VWC2L_C"/>
    <property type="match status" value="1"/>
</dbReference>
<feature type="domain" description="VWFC" evidence="7">
    <location>
        <begin position="63"/>
        <end position="124"/>
    </location>
</feature>
<evidence type="ECO:0000313" key="8">
    <source>
        <dbReference type="Proteomes" id="UP000504630"/>
    </source>
</evidence>
<dbReference type="GO" id="GO:0045202">
    <property type="term" value="C:synapse"/>
    <property type="evidence" value="ECO:0007669"/>
    <property type="project" value="UniProtKB-SubCell"/>
</dbReference>
<dbReference type="InterPro" id="IPR042979">
    <property type="entry name" value="VWC2/VWC2L"/>
</dbReference>
<dbReference type="InterPro" id="IPR059152">
    <property type="entry name" value="VWC2L_N"/>
</dbReference>
<evidence type="ECO:0000256" key="5">
    <source>
        <dbReference type="ARBA" id="ARBA00023018"/>
    </source>
</evidence>
<dbReference type="GO" id="GO:0030514">
    <property type="term" value="P:negative regulation of BMP signaling pathway"/>
    <property type="evidence" value="ECO:0007669"/>
    <property type="project" value="TreeGrafter"/>
</dbReference>
<dbReference type="GeneID" id="115022010"/>
<evidence type="ECO:0000259" key="7">
    <source>
        <dbReference type="PROSITE" id="PS50184"/>
    </source>
</evidence>
<dbReference type="Pfam" id="PF23333">
    <property type="entry name" value="VWC2L_1st"/>
    <property type="match status" value="1"/>
</dbReference>
<dbReference type="RefSeq" id="XP_029308651.1">
    <property type="nucleotide sequence ID" value="XM_029452791.1"/>
</dbReference>
<dbReference type="GO" id="GO:0032281">
    <property type="term" value="C:AMPA glutamate receptor complex"/>
    <property type="evidence" value="ECO:0007669"/>
    <property type="project" value="TreeGrafter"/>
</dbReference>
<dbReference type="SUPFAM" id="SSF57603">
    <property type="entry name" value="FnI-like domain"/>
    <property type="match status" value="2"/>
</dbReference>
<keyword evidence="2" id="KW-0964">Secreted</keyword>
<dbReference type="InterPro" id="IPR001007">
    <property type="entry name" value="VWF_dom"/>
</dbReference>
<dbReference type="GO" id="GO:0005615">
    <property type="term" value="C:extracellular space"/>
    <property type="evidence" value="ECO:0007669"/>
    <property type="project" value="TreeGrafter"/>
</dbReference>
<dbReference type="OrthoDB" id="6022609at2759"/>